<dbReference type="EMBL" id="MWDQ01000069">
    <property type="protein sequence ID" value="OQB73696.1"/>
    <property type="molecule type" value="Genomic_DNA"/>
</dbReference>
<comment type="caution">
    <text evidence="1">The sequence shown here is derived from an EMBL/GenBank/DDBJ whole genome shotgun (WGS) entry which is preliminary data.</text>
</comment>
<protein>
    <recommendedName>
        <fullName evidence="2">Glycosyl hydrolase family 32 N-terminal domain-containing protein</fullName>
    </recommendedName>
</protein>
<dbReference type="Gene3D" id="2.115.10.20">
    <property type="entry name" value="Glycosyl hydrolase domain, family 43"/>
    <property type="match status" value="1"/>
</dbReference>
<name>A0A1V6C9X3_UNCT6</name>
<gene>
    <name evidence="1" type="ORF">BWX89_00842</name>
</gene>
<dbReference type="SUPFAM" id="SSF75005">
    <property type="entry name" value="Arabinanase/levansucrase/invertase"/>
    <property type="match status" value="1"/>
</dbReference>
<dbReference type="AlphaFoldDB" id="A0A1V6C9X3"/>
<dbReference type="InterPro" id="IPR023296">
    <property type="entry name" value="Glyco_hydro_beta-prop_sf"/>
</dbReference>
<evidence type="ECO:0008006" key="2">
    <source>
        <dbReference type="Google" id="ProtNLM"/>
    </source>
</evidence>
<accession>A0A1V6C9X3</accession>
<dbReference type="Proteomes" id="UP000485562">
    <property type="component" value="Unassembled WGS sequence"/>
</dbReference>
<organism evidence="1">
    <name type="scientific">candidate division TA06 bacterium ADurb.Bin131</name>
    <dbReference type="NCBI Taxonomy" id="1852827"/>
    <lineage>
        <taxon>Bacteria</taxon>
        <taxon>Bacteria division TA06</taxon>
    </lineage>
</organism>
<reference evidence="1" key="1">
    <citation type="submission" date="2017-02" db="EMBL/GenBank/DDBJ databases">
        <title>Delving into the versatile metabolic prowess of the omnipresent phylum Bacteroidetes.</title>
        <authorList>
            <person name="Nobu M.K."/>
            <person name="Mei R."/>
            <person name="Narihiro T."/>
            <person name="Kuroda K."/>
            <person name="Liu W.-T."/>
        </authorList>
    </citation>
    <scope>NUCLEOTIDE SEQUENCE</scope>
    <source>
        <strain evidence="1">ADurb.Bin131</strain>
    </source>
</reference>
<sequence>MKINVSPEKRTFIDVDSLTQWDTNIYQRFPMADKVPIRGLEPGPSGTWDSGFTTIWGTVLKEKDLFKMWYWGQPETPSYDVNPDLPFVCYAESEDGINWHKPDLKITGQNRYPGNNLLTLPGCCMGVVHGLPGTNSKYLMALIRYGVGLVPDVTDIPKNKIDDPSGTYIYASDDGLHWNMVTKLFSHGDWACLYADKETNRYLLYNKVGAMHGIISRRSAIVVQSEDGIHWEGYDGVRKWHECFVPDDYDDIIARQQGGLISEYYGVGVYRCGESLISVEDIFIVWPHLRQCFAQNPNGLCYFRLGFSHDGIIWRHPHGRPIWLTTGNPSEWDAGFMVPSSTFVEHNDELFLYYGGSRYDHGWSINPDFSLKKDIPLSDHRDTARVMMAKIKKDRFASLASTYKGYFDVDAEKRYGSVLYINCICRSSDASIRIAIAEKQGPYHGAIRKSDSLNGFSFDDCVPITTDSVSAPVRFKNKKISDIPVDLPLSLRVELNKSEIFGYEWKNE</sequence>
<evidence type="ECO:0000313" key="1">
    <source>
        <dbReference type="EMBL" id="OQB73696.1"/>
    </source>
</evidence>
<proteinExistence type="predicted"/>